<accession>A0A8B6M300</accession>
<keyword evidence="2" id="KW-1185">Reference proteome</keyword>
<gene>
    <name evidence="1" type="ORF">MPC4_160061</name>
</gene>
<dbReference type="EMBL" id="CABFMQ020000068">
    <property type="protein sequence ID" value="VTZ49411.1"/>
    <property type="molecule type" value="Genomic_DNA"/>
</dbReference>
<dbReference type="Proteomes" id="UP000485880">
    <property type="component" value="Unassembled WGS sequence"/>
</dbReference>
<reference evidence="1 2" key="1">
    <citation type="submission" date="2019-05" db="EMBL/GenBank/DDBJ databases">
        <authorList>
            <person name="Farhan Ul Haque M."/>
        </authorList>
    </citation>
    <scope>NUCLEOTIDE SEQUENCE [LARGE SCALE GENOMIC DNA]</scope>
    <source>
        <strain evidence="1">2</strain>
    </source>
</reference>
<comment type="caution">
    <text evidence="1">The sequence shown here is derived from an EMBL/GenBank/DDBJ whole genome shotgun (WGS) entry which is preliminary data.</text>
</comment>
<proteinExistence type="predicted"/>
<organism evidence="1 2">
    <name type="scientific">Methylocella tundrae</name>
    <dbReference type="NCBI Taxonomy" id="227605"/>
    <lineage>
        <taxon>Bacteria</taxon>
        <taxon>Pseudomonadati</taxon>
        <taxon>Pseudomonadota</taxon>
        <taxon>Alphaproteobacteria</taxon>
        <taxon>Hyphomicrobiales</taxon>
        <taxon>Beijerinckiaceae</taxon>
        <taxon>Methylocella</taxon>
    </lineage>
</organism>
<dbReference type="AlphaFoldDB" id="A0A8B6M300"/>
<evidence type="ECO:0000313" key="1">
    <source>
        <dbReference type="EMBL" id="VTZ49411.1"/>
    </source>
</evidence>
<protein>
    <submittedName>
        <fullName evidence="1">Uncharacterized protein</fullName>
    </submittedName>
</protein>
<sequence>MLSGMTIPKGHHHAPYLFVSTHDLIQNVGDFSGITL</sequence>
<name>A0A8B6M300_METTU</name>
<evidence type="ECO:0000313" key="2">
    <source>
        <dbReference type="Proteomes" id="UP000485880"/>
    </source>
</evidence>